<sequence>MRILFRIMSLKVMLITTIKNIYLKGIILKINKDGVYINDYDLYITRHCNSCNNTYKIIDTKFSSDNYFYTPYDYMKGCTKSCLRCWLLPDDIPPKISVEEEVDINVIFASEHDYWYDKECYKEIDLGDLEITYKDYIEDGYQIAIIPISRLVTHRSIFLPEGIMIYPEGRLNLSCYNIPDIKISDLKEIPPEKLTKEELSFL</sequence>
<evidence type="ECO:0000313" key="2">
    <source>
        <dbReference type="Proteomes" id="UP000218113"/>
    </source>
</evidence>
<organism evidence="1 2">
    <name type="scientific">SAR324 cluster bacterium</name>
    <dbReference type="NCBI Taxonomy" id="2024889"/>
    <lineage>
        <taxon>Bacteria</taxon>
        <taxon>Deltaproteobacteria</taxon>
        <taxon>SAR324 cluster</taxon>
    </lineage>
</organism>
<proteinExistence type="predicted"/>
<gene>
    <name evidence="1" type="ORF">COB67_05915</name>
</gene>
<evidence type="ECO:0000313" key="1">
    <source>
        <dbReference type="EMBL" id="PCI28645.1"/>
    </source>
</evidence>
<dbReference type="EMBL" id="NVSR01000029">
    <property type="protein sequence ID" value="PCI28645.1"/>
    <property type="molecule type" value="Genomic_DNA"/>
</dbReference>
<name>A0A2A4T675_9DELT</name>
<comment type="caution">
    <text evidence="1">The sequence shown here is derived from an EMBL/GenBank/DDBJ whole genome shotgun (WGS) entry which is preliminary data.</text>
</comment>
<reference evidence="2" key="1">
    <citation type="submission" date="2017-08" db="EMBL/GenBank/DDBJ databases">
        <title>A dynamic microbial community with high functional redundancy inhabits the cold, oxic subseafloor aquifer.</title>
        <authorList>
            <person name="Tully B.J."/>
            <person name="Wheat C.G."/>
            <person name="Glazer B.T."/>
            <person name="Huber J.A."/>
        </authorList>
    </citation>
    <scope>NUCLEOTIDE SEQUENCE [LARGE SCALE GENOMIC DNA]</scope>
</reference>
<protein>
    <submittedName>
        <fullName evidence="1">Uncharacterized protein</fullName>
    </submittedName>
</protein>
<dbReference type="AlphaFoldDB" id="A0A2A4T675"/>
<dbReference type="Proteomes" id="UP000218113">
    <property type="component" value="Unassembled WGS sequence"/>
</dbReference>
<accession>A0A2A4T675</accession>